<evidence type="ECO:0000313" key="2">
    <source>
        <dbReference type="Proteomes" id="UP000546642"/>
    </source>
</evidence>
<reference evidence="1 2" key="1">
    <citation type="submission" date="2020-08" db="EMBL/GenBank/DDBJ databases">
        <title>Sequencing the genomes of 1000 actinobacteria strains.</title>
        <authorList>
            <person name="Klenk H.-P."/>
        </authorList>
    </citation>
    <scope>NUCLEOTIDE SEQUENCE [LARGE SCALE GENOMIC DNA]</scope>
    <source>
        <strain evidence="1 2">DSM 46659</strain>
    </source>
</reference>
<organism evidence="1 2">
    <name type="scientific">Nocardiopsis mwathae</name>
    <dbReference type="NCBI Taxonomy" id="1472723"/>
    <lineage>
        <taxon>Bacteria</taxon>
        <taxon>Bacillati</taxon>
        <taxon>Actinomycetota</taxon>
        <taxon>Actinomycetes</taxon>
        <taxon>Streptosporangiales</taxon>
        <taxon>Nocardiopsidaceae</taxon>
        <taxon>Nocardiopsis</taxon>
    </lineage>
</organism>
<dbReference type="AlphaFoldDB" id="A0A7X0D7P9"/>
<comment type="caution">
    <text evidence="1">The sequence shown here is derived from an EMBL/GenBank/DDBJ whole genome shotgun (WGS) entry which is preliminary data.</text>
</comment>
<dbReference type="EMBL" id="JACHDS010000001">
    <property type="protein sequence ID" value="MBB6174842.1"/>
    <property type="molecule type" value="Genomic_DNA"/>
</dbReference>
<name>A0A7X0D7P9_9ACTN</name>
<accession>A0A7X0D7P9</accession>
<sequence>MAEQLTSPIATGGAGVVFEYRVAAVMFSRLLRGAHIPLGPQLPLTHVALQQRNDGYPFDDIVAYAEPTEESPRIQIQVKRNIQVRGQNAEFVKVMTAAADVCRTHTSEIANGSLLMGLAASAPANELAALAELTEMARAHADAEGLGSLLREGVTNKSLRTRYEHVATAVVMAANTTDDVETALLTHQILTGLHVWRVLAGPDDQEWRSELDGLSPLIAGSGGTAADIMEHLCGLAHEFGPRSGLINAEQLRRELRSRFGVRFSDPGAASTRQAARTNVVNNGAGTVIVGEHQVFHGLSIGT</sequence>
<dbReference type="Proteomes" id="UP000546642">
    <property type="component" value="Unassembled WGS sequence"/>
</dbReference>
<dbReference type="RefSeq" id="WP_184079140.1">
    <property type="nucleotide sequence ID" value="NZ_JACHDS010000001.1"/>
</dbReference>
<protein>
    <submittedName>
        <fullName evidence="1">Uncharacterized protein</fullName>
    </submittedName>
</protein>
<evidence type="ECO:0000313" key="1">
    <source>
        <dbReference type="EMBL" id="MBB6174842.1"/>
    </source>
</evidence>
<keyword evidence="2" id="KW-1185">Reference proteome</keyword>
<gene>
    <name evidence="1" type="ORF">HNR23_004902</name>
</gene>
<proteinExistence type="predicted"/>